<evidence type="ECO:0000256" key="2">
    <source>
        <dbReference type="RuleBase" id="RU003616"/>
    </source>
</evidence>
<name>D8RLS3_SELML</name>
<dbReference type="HOGENOM" id="CLU_1392290_0_0_1"/>
<evidence type="ECO:0000259" key="3">
    <source>
        <dbReference type="PROSITE" id="PS01031"/>
    </source>
</evidence>
<evidence type="ECO:0000313" key="5">
    <source>
        <dbReference type="Proteomes" id="UP000001514"/>
    </source>
</evidence>
<dbReference type="GO" id="GO:0009408">
    <property type="term" value="P:response to heat"/>
    <property type="evidence" value="ECO:0000318"/>
    <property type="project" value="GO_Central"/>
</dbReference>
<dbReference type="KEGG" id="smo:SELMODRAFT_412530"/>
<dbReference type="EMBL" id="GL377583">
    <property type="protein sequence ID" value="EFJ26973.1"/>
    <property type="molecule type" value="Genomic_DNA"/>
</dbReference>
<dbReference type="InParanoid" id="D8RLS3"/>
<reference evidence="4 5" key="1">
    <citation type="journal article" date="2011" name="Science">
        <title>The Selaginella genome identifies genetic changes associated with the evolution of vascular plants.</title>
        <authorList>
            <person name="Banks J.A."/>
            <person name="Nishiyama T."/>
            <person name="Hasebe M."/>
            <person name="Bowman J.L."/>
            <person name="Gribskov M."/>
            <person name="dePamphilis C."/>
            <person name="Albert V.A."/>
            <person name="Aono N."/>
            <person name="Aoyama T."/>
            <person name="Ambrose B.A."/>
            <person name="Ashton N.W."/>
            <person name="Axtell M.J."/>
            <person name="Barker E."/>
            <person name="Barker M.S."/>
            <person name="Bennetzen J.L."/>
            <person name="Bonawitz N.D."/>
            <person name="Chapple C."/>
            <person name="Cheng C."/>
            <person name="Correa L.G."/>
            <person name="Dacre M."/>
            <person name="DeBarry J."/>
            <person name="Dreyer I."/>
            <person name="Elias M."/>
            <person name="Engstrom E.M."/>
            <person name="Estelle M."/>
            <person name="Feng L."/>
            <person name="Finet C."/>
            <person name="Floyd S.K."/>
            <person name="Frommer W.B."/>
            <person name="Fujita T."/>
            <person name="Gramzow L."/>
            <person name="Gutensohn M."/>
            <person name="Harholt J."/>
            <person name="Hattori M."/>
            <person name="Heyl A."/>
            <person name="Hirai T."/>
            <person name="Hiwatashi Y."/>
            <person name="Ishikawa M."/>
            <person name="Iwata M."/>
            <person name="Karol K.G."/>
            <person name="Koehler B."/>
            <person name="Kolukisaoglu U."/>
            <person name="Kubo M."/>
            <person name="Kurata T."/>
            <person name="Lalonde S."/>
            <person name="Li K."/>
            <person name="Li Y."/>
            <person name="Litt A."/>
            <person name="Lyons E."/>
            <person name="Manning G."/>
            <person name="Maruyama T."/>
            <person name="Michael T.P."/>
            <person name="Mikami K."/>
            <person name="Miyazaki S."/>
            <person name="Morinaga S."/>
            <person name="Murata T."/>
            <person name="Mueller-Roeber B."/>
            <person name="Nelson D.R."/>
            <person name="Obara M."/>
            <person name="Oguri Y."/>
            <person name="Olmstead R.G."/>
            <person name="Onodera N."/>
            <person name="Petersen B.L."/>
            <person name="Pils B."/>
            <person name="Prigge M."/>
            <person name="Rensing S.A."/>
            <person name="Riano-Pachon D.M."/>
            <person name="Roberts A.W."/>
            <person name="Sato Y."/>
            <person name="Scheller H.V."/>
            <person name="Schulz B."/>
            <person name="Schulz C."/>
            <person name="Shakirov E.V."/>
            <person name="Shibagaki N."/>
            <person name="Shinohara N."/>
            <person name="Shippen D.E."/>
            <person name="Soerensen I."/>
            <person name="Sotooka R."/>
            <person name="Sugimoto N."/>
            <person name="Sugita M."/>
            <person name="Sumikawa N."/>
            <person name="Tanurdzic M."/>
            <person name="Theissen G."/>
            <person name="Ulvskov P."/>
            <person name="Wakazuki S."/>
            <person name="Weng J.K."/>
            <person name="Willats W.W."/>
            <person name="Wipf D."/>
            <person name="Wolf P.G."/>
            <person name="Yang L."/>
            <person name="Zimmer A.D."/>
            <person name="Zhu Q."/>
            <person name="Mitros T."/>
            <person name="Hellsten U."/>
            <person name="Loque D."/>
            <person name="Otillar R."/>
            <person name="Salamov A."/>
            <person name="Schmutz J."/>
            <person name="Shapiro H."/>
            <person name="Lindquist E."/>
            <person name="Lucas S."/>
            <person name="Rokhsar D."/>
            <person name="Grigoriev I.V."/>
        </authorList>
    </citation>
    <scope>NUCLEOTIDE SEQUENCE [LARGE SCALE GENOMIC DNA]</scope>
</reference>
<proteinExistence type="inferred from homology"/>
<dbReference type="SUPFAM" id="SSF49764">
    <property type="entry name" value="HSP20-like chaperones"/>
    <property type="match status" value="1"/>
</dbReference>
<dbReference type="InterPro" id="IPR002068">
    <property type="entry name" value="A-crystallin/Hsp20_dom"/>
</dbReference>
<keyword evidence="5" id="KW-1185">Reference proteome</keyword>
<dbReference type="Proteomes" id="UP000001514">
    <property type="component" value="Unassembled WGS sequence"/>
</dbReference>
<dbReference type="GO" id="GO:0006457">
    <property type="term" value="P:protein folding"/>
    <property type="evidence" value="ECO:0000318"/>
    <property type="project" value="GO_Central"/>
</dbReference>
<dbReference type="Gramene" id="EFJ26973">
    <property type="protein sequence ID" value="EFJ26973"/>
    <property type="gene ID" value="SELMODRAFT_412530"/>
</dbReference>
<dbReference type="AlphaFoldDB" id="D8RLS3"/>
<feature type="domain" description="SHSP" evidence="3">
    <location>
        <begin position="90"/>
        <end position="196"/>
    </location>
</feature>
<dbReference type="PROSITE" id="PS01031">
    <property type="entry name" value="SHSP"/>
    <property type="match status" value="1"/>
</dbReference>
<dbReference type="InterPro" id="IPR008978">
    <property type="entry name" value="HSP20-like_chaperone"/>
</dbReference>
<dbReference type="Gene3D" id="2.60.40.790">
    <property type="match status" value="1"/>
</dbReference>
<protein>
    <recommendedName>
        <fullName evidence="3">SHSP domain-containing protein</fullName>
    </recommendedName>
</protein>
<dbReference type="GO" id="GO:0042542">
    <property type="term" value="P:response to hydrogen peroxide"/>
    <property type="evidence" value="ECO:0000318"/>
    <property type="project" value="GO_Central"/>
</dbReference>
<comment type="similarity">
    <text evidence="1 2">Belongs to the small heat shock protein (HSP20) family.</text>
</comment>
<accession>D8RLS3</accession>
<dbReference type="Pfam" id="PF00011">
    <property type="entry name" value="HSP20"/>
    <property type="match status" value="1"/>
</dbReference>
<organism evidence="5">
    <name type="scientific">Selaginella moellendorffii</name>
    <name type="common">Spikemoss</name>
    <dbReference type="NCBI Taxonomy" id="88036"/>
    <lineage>
        <taxon>Eukaryota</taxon>
        <taxon>Viridiplantae</taxon>
        <taxon>Streptophyta</taxon>
        <taxon>Embryophyta</taxon>
        <taxon>Tracheophyta</taxon>
        <taxon>Lycopodiopsida</taxon>
        <taxon>Selaginellales</taxon>
        <taxon>Selaginellaceae</taxon>
        <taxon>Selaginella</taxon>
    </lineage>
</organism>
<dbReference type="CDD" id="cd06464">
    <property type="entry name" value="ACD_sHsps-like"/>
    <property type="match status" value="1"/>
</dbReference>
<dbReference type="GO" id="GO:0051259">
    <property type="term" value="P:protein complex oligomerization"/>
    <property type="evidence" value="ECO:0000318"/>
    <property type="project" value="GO_Central"/>
</dbReference>
<sequence length="196" mass="21569">MTSASYCGCPSRTSSSTLSVCKCPGQVHVAKDEQGRVRVSTEKDVFHPENIVVPRYANVDGAIVNLHDEILTIRFPKGAAALKRTASTVPIDDLDETELNKSIDLMFLFFLHLLIVSGFSLQNQPLKATSADDEHHHILRVEVPGQELIVNASGNVFKQRKFKLPSSADVKQARASFLNGLLIIRVPKSATELTFQ</sequence>
<evidence type="ECO:0000313" key="4">
    <source>
        <dbReference type="EMBL" id="EFJ26973.1"/>
    </source>
</evidence>
<dbReference type="GO" id="GO:0051082">
    <property type="term" value="F:unfolded protein binding"/>
    <property type="evidence" value="ECO:0000318"/>
    <property type="project" value="GO_Central"/>
</dbReference>
<dbReference type="GO" id="GO:0009651">
    <property type="term" value="P:response to salt stress"/>
    <property type="evidence" value="ECO:0000318"/>
    <property type="project" value="GO_Central"/>
</dbReference>
<gene>
    <name evidence="4" type="ORF">SELMODRAFT_412530</name>
</gene>
<evidence type="ECO:0000256" key="1">
    <source>
        <dbReference type="PROSITE-ProRule" id="PRU00285"/>
    </source>
</evidence>